<dbReference type="PROSITE" id="PS51257">
    <property type="entry name" value="PROKAR_LIPOPROTEIN"/>
    <property type="match status" value="1"/>
</dbReference>
<dbReference type="RefSeq" id="WP_191729598.1">
    <property type="nucleotide sequence ID" value="NZ_JACSQJ010000005.1"/>
</dbReference>
<dbReference type="PANTHER" id="PTHR41913">
    <property type="entry name" value="DUF1684 DOMAIN-CONTAINING PROTEIN"/>
    <property type="match status" value="1"/>
</dbReference>
<accession>A0ABR8UK50</accession>
<dbReference type="PANTHER" id="PTHR41913:SF1">
    <property type="entry name" value="DUF1684 DOMAIN-CONTAINING PROTEIN"/>
    <property type="match status" value="1"/>
</dbReference>
<feature type="signal peptide" evidence="1">
    <location>
        <begin position="1"/>
        <end position="34"/>
    </location>
</feature>
<keyword evidence="1" id="KW-0732">Signal</keyword>
<gene>
    <name evidence="2" type="ORF">H9645_10235</name>
</gene>
<dbReference type="Pfam" id="PF07920">
    <property type="entry name" value="DUF1684"/>
    <property type="match status" value="1"/>
</dbReference>
<dbReference type="EMBL" id="JACSQJ010000005">
    <property type="protein sequence ID" value="MBD7988405.1"/>
    <property type="molecule type" value="Genomic_DNA"/>
</dbReference>
<protein>
    <submittedName>
        <fullName evidence="2">DUF1684 domain-containing protein</fullName>
    </submittedName>
</protein>
<evidence type="ECO:0000256" key="1">
    <source>
        <dbReference type="SAM" id="SignalP"/>
    </source>
</evidence>
<proteinExistence type="predicted"/>
<reference evidence="2 3" key="1">
    <citation type="submission" date="2020-08" db="EMBL/GenBank/DDBJ databases">
        <title>A Genomic Blueprint of the Chicken Gut Microbiome.</title>
        <authorList>
            <person name="Gilroy R."/>
            <person name="Ravi A."/>
            <person name="Getino M."/>
            <person name="Pursley I."/>
            <person name="Horton D.L."/>
            <person name="Alikhan N.-F."/>
            <person name="Baker D."/>
            <person name="Gharbi K."/>
            <person name="Hall N."/>
            <person name="Watson M."/>
            <person name="Adriaenssens E.M."/>
            <person name="Foster-Nyarko E."/>
            <person name="Jarju S."/>
            <person name="Secka A."/>
            <person name="Antonio M."/>
            <person name="Oren A."/>
            <person name="Chaudhuri R."/>
            <person name="La Ragione R.M."/>
            <person name="Hildebrand F."/>
            <person name="Pallen M.J."/>
        </authorList>
    </citation>
    <scope>NUCLEOTIDE SEQUENCE [LARGE SCALE GENOMIC DNA]</scope>
    <source>
        <strain evidence="2 3">Sa2BVA3</strain>
    </source>
</reference>
<organism evidence="2 3">
    <name type="scientific">Luteimonas colneyensis</name>
    <dbReference type="NCBI Taxonomy" id="2762230"/>
    <lineage>
        <taxon>Bacteria</taxon>
        <taxon>Pseudomonadati</taxon>
        <taxon>Pseudomonadota</taxon>
        <taxon>Gammaproteobacteria</taxon>
        <taxon>Lysobacterales</taxon>
        <taxon>Lysobacteraceae</taxon>
        <taxon>Luteimonas</taxon>
    </lineage>
</organism>
<dbReference type="Proteomes" id="UP000647183">
    <property type="component" value="Unassembled WGS sequence"/>
</dbReference>
<evidence type="ECO:0000313" key="2">
    <source>
        <dbReference type="EMBL" id="MBD7988405.1"/>
    </source>
</evidence>
<evidence type="ECO:0000313" key="3">
    <source>
        <dbReference type="Proteomes" id="UP000647183"/>
    </source>
</evidence>
<name>A0ABR8UK50_9GAMM</name>
<keyword evidence="3" id="KW-1185">Reference proteome</keyword>
<dbReference type="InterPro" id="IPR012467">
    <property type="entry name" value="DUF1684"/>
</dbReference>
<comment type="caution">
    <text evidence="2">The sequence shown here is derived from an EMBL/GenBank/DDBJ whole genome shotgun (WGS) entry which is preliminary data.</text>
</comment>
<sequence length="320" mass="33902">MTRSIPRTASAVACLLVAAGLAACGAGSPGGASADATVPEPQVSAAFAASEAEWREERRAKLLAEDGWASLVGLHWLELRAHYVGSSATSGIRLAQGPEKLGLVQQDGGRVWFTPERDVAVSVDGEAVKGRIELCDDRDAEPTELLFDEGRGRMSLIRRGERRALRVKHADAPARTGFGTIEHWPVDAGWVLEGRFTPHPPGRTLEIANIVGGVDAMPNPGTVAFTRDGVEYRLEALGGTDGGLFLVLADRTSGQGSYGAGRYLDTVAPDAQGRVMLNFNRAYNPPCAFTAFATCPLPPPDNRLDLAVTAGERAYAKPAS</sequence>
<feature type="chain" id="PRO_5046383729" evidence="1">
    <location>
        <begin position="35"/>
        <end position="320"/>
    </location>
</feature>